<gene>
    <name evidence="2" type="ORF">PLEPLA_LOCUS11223</name>
</gene>
<reference evidence="2" key="1">
    <citation type="submission" date="2020-03" db="EMBL/GenBank/DDBJ databases">
        <authorList>
            <person name="Weist P."/>
        </authorList>
    </citation>
    <scope>NUCLEOTIDE SEQUENCE</scope>
</reference>
<name>A0A9N7U210_PLEPL</name>
<proteinExistence type="predicted"/>
<organism evidence="2 3">
    <name type="scientific">Pleuronectes platessa</name>
    <name type="common">European plaice</name>
    <dbReference type="NCBI Taxonomy" id="8262"/>
    <lineage>
        <taxon>Eukaryota</taxon>
        <taxon>Metazoa</taxon>
        <taxon>Chordata</taxon>
        <taxon>Craniata</taxon>
        <taxon>Vertebrata</taxon>
        <taxon>Euteleostomi</taxon>
        <taxon>Actinopterygii</taxon>
        <taxon>Neopterygii</taxon>
        <taxon>Teleostei</taxon>
        <taxon>Neoteleostei</taxon>
        <taxon>Acanthomorphata</taxon>
        <taxon>Carangaria</taxon>
        <taxon>Pleuronectiformes</taxon>
        <taxon>Pleuronectoidei</taxon>
        <taxon>Pleuronectidae</taxon>
        <taxon>Pleuronectes</taxon>
    </lineage>
</organism>
<feature type="region of interest" description="Disordered" evidence="1">
    <location>
        <begin position="33"/>
        <end position="55"/>
    </location>
</feature>
<feature type="region of interest" description="Disordered" evidence="1">
    <location>
        <begin position="1"/>
        <end position="21"/>
    </location>
</feature>
<dbReference type="Proteomes" id="UP001153269">
    <property type="component" value="Unassembled WGS sequence"/>
</dbReference>
<accession>A0A9N7U210</accession>
<evidence type="ECO:0000256" key="1">
    <source>
        <dbReference type="SAM" id="MobiDB-lite"/>
    </source>
</evidence>
<sequence>MLHPNHARPDSPASCLSAGKRPDSFNLIRAMLMGEGSPPNQTARQAKKPVAAEREQTGELTLLEGRWSGEWGVGGLGGRQSKLLGEVTTQSAESNQQAPIGNPKLQHPSIHLSFPFKPPSAASFSPLRGERPSSTPIKSATLCTLCIVGLTPWSSADAAGRGARELSLGGVRVIRSWHTLVTPLHTHTRSRVCPECENKIRQLHGGATEENLSVCVDDVL</sequence>
<dbReference type="EMBL" id="CADEAL010000646">
    <property type="protein sequence ID" value="CAB1423305.1"/>
    <property type="molecule type" value="Genomic_DNA"/>
</dbReference>
<protein>
    <submittedName>
        <fullName evidence="2">Uncharacterized protein</fullName>
    </submittedName>
</protein>
<keyword evidence="3" id="KW-1185">Reference proteome</keyword>
<comment type="caution">
    <text evidence="2">The sequence shown here is derived from an EMBL/GenBank/DDBJ whole genome shotgun (WGS) entry which is preliminary data.</text>
</comment>
<dbReference type="AlphaFoldDB" id="A0A9N7U210"/>
<evidence type="ECO:0000313" key="2">
    <source>
        <dbReference type="EMBL" id="CAB1423305.1"/>
    </source>
</evidence>
<evidence type="ECO:0000313" key="3">
    <source>
        <dbReference type="Proteomes" id="UP001153269"/>
    </source>
</evidence>